<accession>A0A4Y8Q4F0</accession>
<evidence type="ECO:0000256" key="2">
    <source>
        <dbReference type="PIRSR" id="PIRSR620023-2"/>
    </source>
</evidence>
<dbReference type="InterPro" id="IPR007235">
    <property type="entry name" value="Glyco_trans_28_C"/>
</dbReference>
<evidence type="ECO:0000313" key="5">
    <source>
        <dbReference type="Proteomes" id="UP000298246"/>
    </source>
</evidence>
<dbReference type="SUPFAM" id="SSF53756">
    <property type="entry name" value="UDP-Glycosyltransferase/glycogen phosphorylase"/>
    <property type="match status" value="1"/>
</dbReference>
<feature type="domain" description="Glycosyl transferase family 28 C-terminal" evidence="3">
    <location>
        <begin position="169"/>
        <end position="264"/>
    </location>
</feature>
<keyword evidence="5" id="KW-1185">Reference proteome</keyword>
<name>A0A4Y8Q4F0_9BACL</name>
<evidence type="ECO:0000313" key="4">
    <source>
        <dbReference type="EMBL" id="TFE88947.1"/>
    </source>
</evidence>
<evidence type="ECO:0000259" key="3">
    <source>
        <dbReference type="Pfam" id="PF04101"/>
    </source>
</evidence>
<proteinExistence type="predicted"/>
<sequence length="334" mass="37796">MNVLFRVDSSIMIGTGHVMRCLVLADELKKHGAHIFFMCCDELGNVNDLITAKGYPVLIARTLLDCPVKGRYDWVIVDHYKLDAYWQTEAKKFADRIMVIDDLADRQHDCNLLLDQNFYRDMDSRYSRWVQPSCHQLLGPSYALLRPEFSQHRVGLGSRLAEVKQALVCFGGTDPTNETEFVLQALRGSTDQVKLKIITGKNNPHLHKISAICEQNEQYELLVQTSHVASVMRECDIAICSGGTLTWERYCMGLPALIITNAENQRDIARSSDRLGVDVYLGHSGMVTESELQEAWELAICNPFWISRASRYAAEMVDGLGVERVCNYLLFPKG</sequence>
<keyword evidence="4" id="KW-0378">Hydrolase</keyword>
<dbReference type="AlphaFoldDB" id="A0A4Y8Q4F0"/>
<feature type="binding site" evidence="2">
    <location>
        <position position="248"/>
    </location>
    <ligand>
        <name>substrate</name>
    </ligand>
</feature>
<gene>
    <name evidence="4" type="ORF">B5M42_08535</name>
</gene>
<dbReference type="Proteomes" id="UP000298246">
    <property type="component" value="Unassembled WGS sequence"/>
</dbReference>
<dbReference type="GO" id="GO:0016758">
    <property type="term" value="F:hexosyltransferase activity"/>
    <property type="evidence" value="ECO:0007669"/>
    <property type="project" value="InterPro"/>
</dbReference>
<comment type="caution">
    <text evidence="4">The sequence shown here is derived from an EMBL/GenBank/DDBJ whole genome shotgun (WGS) entry which is preliminary data.</text>
</comment>
<dbReference type="EMBL" id="MYFO01000008">
    <property type="protein sequence ID" value="TFE88947.1"/>
    <property type="molecule type" value="Genomic_DNA"/>
</dbReference>
<dbReference type="NCBIfam" id="TIGR03590">
    <property type="entry name" value="PseG"/>
    <property type="match status" value="1"/>
</dbReference>
<dbReference type="Gene3D" id="3.40.50.2000">
    <property type="entry name" value="Glycogen Phosphorylase B"/>
    <property type="match status" value="1"/>
</dbReference>
<organism evidence="4 5">
    <name type="scientific">Paenibacillus athensensis</name>
    <dbReference type="NCBI Taxonomy" id="1967502"/>
    <lineage>
        <taxon>Bacteria</taxon>
        <taxon>Bacillati</taxon>
        <taxon>Bacillota</taxon>
        <taxon>Bacilli</taxon>
        <taxon>Bacillales</taxon>
        <taxon>Paenibacillaceae</taxon>
        <taxon>Paenibacillus</taxon>
    </lineage>
</organism>
<reference evidence="4 5" key="1">
    <citation type="submission" date="2017-03" db="EMBL/GenBank/DDBJ databases">
        <title>Isolation of Levoglucosan Utilizing Bacteria.</title>
        <authorList>
            <person name="Arya A.S."/>
        </authorList>
    </citation>
    <scope>NUCLEOTIDE SEQUENCE [LARGE SCALE GENOMIC DNA]</scope>
    <source>
        <strain evidence="4 5">MEC069</strain>
    </source>
</reference>
<dbReference type="GO" id="GO:0016787">
    <property type="term" value="F:hydrolase activity"/>
    <property type="evidence" value="ECO:0007669"/>
    <property type="project" value="UniProtKB-KW"/>
</dbReference>
<dbReference type="Pfam" id="PF04101">
    <property type="entry name" value="Glyco_tran_28_C"/>
    <property type="match status" value="1"/>
</dbReference>
<dbReference type="Gene3D" id="3.40.50.11190">
    <property type="match status" value="1"/>
</dbReference>
<feature type="active site" description="Proton acceptor" evidence="1">
    <location>
        <position position="17"/>
    </location>
</feature>
<evidence type="ECO:0000256" key="1">
    <source>
        <dbReference type="PIRSR" id="PIRSR620023-1"/>
    </source>
</evidence>
<dbReference type="InterPro" id="IPR020023">
    <property type="entry name" value="PseG"/>
</dbReference>
<dbReference type="RefSeq" id="WP_134751745.1">
    <property type="nucleotide sequence ID" value="NZ_MYFO02000011.1"/>
</dbReference>
<feature type="binding site" evidence="2">
    <location>
        <position position="146"/>
    </location>
    <ligand>
        <name>substrate</name>
    </ligand>
</feature>
<dbReference type="OrthoDB" id="9805604at2"/>
<protein>
    <submittedName>
        <fullName evidence="4">UDP-2,4-diacetamido-2,4, 6-trideoxy-beta-L-altropyranose hydrolase</fullName>
    </submittedName>
</protein>